<proteinExistence type="predicted"/>
<comment type="caution">
    <text evidence="9">The sequence shown here is derived from an EMBL/GenBank/DDBJ whole genome shotgun (WGS) entry which is preliminary data.</text>
</comment>
<comment type="subcellular location">
    <subcellularLocation>
        <location evidence="1 5 6">Nucleus</location>
    </subcellularLocation>
</comment>
<sequence>SSSSTKDGRSRRRRTAFTSEQLLELEKEFHSKKYLSLTERSGIAAQLRLSEVQVKIWFQNRRAKWKRVKAGTLHSRVTGQGSGSGQQADPGSKPKIVVPIPVHVNRIAIRGQHQRLEKRGHI</sequence>
<gene>
    <name evidence="9" type="ORF">EGW08_001037</name>
</gene>
<keyword evidence="3 5" id="KW-0371">Homeobox</keyword>
<dbReference type="InterPro" id="IPR042982">
    <property type="entry name" value="GBX-1/2"/>
</dbReference>
<reference evidence="9 10" key="1">
    <citation type="submission" date="2019-01" db="EMBL/GenBank/DDBJ databases">
        <title>A draft genome assembly of the solar-powered sea slug Elysia chlorotica.</title>
        <authorList>
            <person name="Cai H."/>
            <person name="Li Q."/>
            <person name="Fang X."/>
            <person name="Li J."/>
            <person name="Curtis N.E."/>
            <person name="Altenburger A."/>
            <person name="Shibata T."/>
            <person name="Feng M."/>
            <person name="Maeda T."/>
            <person name="Schwartz J.A."/>
            <person name="Shigenobu S."/>
            <person name="Lundholm N."/>
            <person name="Nishiyama T."/>
            <person name="Yang H."/>
            <person name="Hasebe M."/>
            <person name="Li S."/>
            <person name="Pierce S.K."/>
            <person name="Wang J."/>
        </authorList>
    </citation>
    <scope>NUCLEOTIDE SEQUENCE [LARGE SCALE GENOMIC DNA]</scope>
    <source>
        <strain evidence="9">EC2010</strain>
        <tissue evidence="9">Whole organism of an adult</tissue>
    </source>
</reference>
<dbReference type="OrthoDB" id="6159439at2759"/>
<feature type="compositionally biased region" description="Polar residues" evidence="7">
    <location>
        <begin position="75"/>
        <end position="89"/>
    </location>
</feature>
<feature type="non-terminal residue" evidence="9">
    <location>
        <position position="1"/>
    </location>
</feature>
<keyword evidence="4 5" id="KW-0539">Nucleus</keyword>
<evidence type="ECO:0000256" key="2">
    <source>
        <dbReference type="ARBA" id="ARBA00023125"/>
    </source>
</evidence>
<dbReference type="PANTHER" id="PTHR24334:SF0">
    <property type="entry name" value="HOMEOBOX PROTEIN UNPLUGGED"/>
    <property type="match status" value="1"/>
</dbReference>
<dbReference type="Gene3D" id="1.10.10.60">
    <property type="entry name" value="Homeodomain-like"/>
    <property type="match status" value="1"/>
</dbReference>
<dbReference type="GO" id="GO:0000977">
    <property type="term" value="F:RNA polymerase II transcription regulatory region sequence-specific DNA binding"/>
    <property type="evidence" value="ECO:0007669"/>
    <property type="project" value="TreeGrafter"/>
</dbReference>
<feature type="domain" description="Homeobox" evidence="8">
    <location>
        <begin position="8"/>
        <end position="68"/>
    </location>
</feature>
<dbReference type="PROSITE" id="PS00027">
    <property type="entry name" value="HOMEOBOX_1"/>
    <property type="match status" value="1"/>
</dbReference>
<dbReference type="SUPFAM" id="SSF46689">
    <property type="entry name" value="Homeodomain-like"/>
    <property type="match status" value="1"/>
</dbReference>
<evidence type="ECO:0000313" key="9">
    <source>
        <dbReference type="EMBL" id="RUS91231.1"/>
    </source>
</evidence>
<dbReference type="InterPro" id="IPR020479">
    <property type="entry name" value="HD_metazoa"/>
</dbReference>
<dbReference type="InterPro" id="IPR017970">
    <property type="entry name" value="Homeobox_CS"/>
</dbReference>
<name>A0A3S1AGC0_ELYCH</name>
<protein>
    <recommendedName>
        <fullName evidence="8">Homeobox domain-containing protein</fullName>
    </recommendedName>
</protein>
<dbReference type="PROSITE" id="PS50071">
    <property type="entry name" value="HOMEOBOX_2"/>
    <property type="match status" value="1"/>
</dbReference>
<dbReference type="STRING" id="188477.A0A3S1AGC0"/>
<evidence type="ECO:0000256" key="4">
    <source>
        <dbReference type="ARBA" id="ARBA00023242"/>
    </source>
</evidence>
<dbReference type="PANTHER" id="PTHR24334">
    <property type="entry name" value="HOMEOBOX PROTEIN GBX"/>
    <property type="match status" value="1"/>
</dbReference>
<accession>A0A3S1AGC0</accession>
<dbReference type="GO" id="GO:0000981">
    <property type="term" value="F:DNA-binding transcription factor activity, RNA polymerase II-specific"/>
    <property type="evidence" value="ECO:0007669"/>
    <property type="project" value="InterPro"/>
</dbReference>
<dbReference type="SMART" id="SM00389">
    <property type="entry name" value="HOX"/>
    <property type="match status" value="1"/>
</dbReference>
<feature type="DNA-binding region" description="Homeobox" evidence="5">
    <location>
        <begin position="10"/>
        <end position="69"/>
    </location>
</feature>
<dbReference type="EMBL" id="RQTK01000016">
    <property type="protein sequence ID" value="RUS91231.1"/>
    <property type="molecule type" value="Genomic_DNA"/>
</dbReference>
<dbReference type="InterPro" id="IPR001356">
    <property type="entry name" value="HD"/>
</dbReference>
<dbReference type="GO" id="GO:0051960">
    <property type="term" value="P:regulation of nervous system development"/>
    <property type="evidence" value="ECO:0007669"/>
    <property type="project" value="TreeGrafter"/>
</dbReference>
<dbReference type="CDD" id="cd00086">
    <property type="entry name" value="homeodomain"/>
    <property type="match status" value="1"/>
</dbReference>
<keyword evidence="2 5" id="KW-0238">DNA-binding</keyword>
<evidence type="ECO:0000256" key="1">
    <source>
        <dbReference type="ARBA" id="ARBA00004123"/>
    </source>
</evidence>
<feature type="region of interest" description="Disordered" evidence="7">
    <location>
        <begin position="72"/>
        <end position="96"/>
    </location>
</feature>
<evidence type="ECO:0000313" key="10">
    <source>
        <dbReference type="Proteomes" id="UP000271974"/>
    </source>
</evidence>
<organism evidence="9 10">
    <name type="scientific">Elysia chlorotica</name>
    <name type="common">Eastern emerald elysia</name>
    <name type="synonym">Sea slug</name>
    <dbReference type="NCBI Taxonomy" id="188477"/>
    <lineage>
        <taxon>Eukaryota</taxon>
        <taxon>Metazoa</taxon>
        <taxon>Spiralia</taxon>
        <taxon>Lophotrochozoa</taxon>
        <taxon>Mollusca</taxon>
        <taxon>Gastropoda</taxon>
        <taxon>Heterobranchia</taxon>
        <taxon>Euthyneura</taxon>
        <taxon>Panpulmonata</taxon>
        <taxon>Sacoglossa</taxon>
        <taxon>Placobranchoidea</taxon>
        <taxon>Plakobranchidae</taxon>
        <taxon>Elysia</taxon>
    </lineage>
</organism>
<dbReference type="PRINTS" id="PR00024">
    <property type="entry name" value="HOMEOBOX"/>
</dbReference>
<dbReference type="Proteomes" id="UP000271974">
    <property type="component" value="Unassembled WGS sequence"/>
</dbReference>
<keyword evidence="10" id="KW-1185">Reference proteome</keyword>
<evidence type="ECO:0000256" key="3">
    <source>
        <dbReference type="ARBA" id="ARBA00023155"/>
    </source>
</evidence>
<evidence type="ECO:0000259" key="8">
    <source>
        <dbReference type="PROSITE" id="PS50071"/>
    </source>
</evidence>
<evidence type="ECO:0000256" key="7">
    <source>
        <dbReference type="SAM" id="MobiDB-lite"/>
    </source>
</evidence>
<dbReference type="GO" id="GO:0005634">
    <property type="term" value="C:nucleus"/>
    <property type="evidence" value="ECO:0007669"/>
    <property type="project" value="UniProtKB-SubCell"/>
</dbReference>
<dbReference type="AlphaFoldDB" id="A0A3S1AGC0"/>
<dbReference type="Pfam" id="PF00046">
    <property type="entry name" value="Homeodomain"/>
    <property type="match status" value="1"/>
</dbReference>
<dbReference type="InterPro" id="IPR009057">
    <property type="entry name" value="Homeodomain-like_sf"/>
</dbReference>
<evidence type="ECO:0000256" key="5">
    <source>
        <dbReference type="PROSITE-ProRule" id="PRU00108"/>
    </source>
</evidence>
<evidence type="ECO:0000256" key="6">
    <source>
        <dbReference type="RuleBase" id="RU000682"/>
    </source>
</evidence>